<evidence type="ECO:0000313" key="2">
    <source>
        <dbReference type="EMBL" id="GHG12141.1"/>
    </source>
</evidence>
<feature type="region of interest" description="Disordered" evidence="1">
    <location>
        <begin position="72"/>
        <end position="100"/>
    </location>
</feature>
<keyword evidence="3" id="KW-1185">Reference proteome</keyword>
<reference evidence="2" key="1">
    <citation type="journal article" date="2014" name="Int. J. Syst. Evol. Microbiol.">
        <title>Complete genome sequence of Corynebacterium casei LMG S-19264T (=DSM 44701T), isolated from a smear-ripened cheese.</title>
        <authorList>
            <consortium name="US DOE Joint Genome Institute (JGI-PGF)"/>
            <person name="Walter F."/>
            <person name="Albersmeier A."/>
            <person name="Kalinowski J."/>
            <person name="Ruckert C."/>
        </authorList>
    </citation>
    <scope>NUCLEOTIDE SEQUENCE</scope>
    <source>
        <strain evidence="2">JCM 4122</strain>
    </source>
</reference>
<sequence>MPWEDGKTRYVGEGTVTLADGREVPVVAALILSLDPEKVPDFTYDRHTTWVGSLHTDTLDDLRGAAPGRLALPDGRTGTFMSTSGSPDLVGVSGLGPAPFGPVHGTETEWEEPELAFDDASPPDGLGLDAEQQAAEQQERAQRRGMTAGDLQARYRVRWIPD</sequence>
<name>A0A919EPN7_STRFL</name>
<dbReference type="AlphaFoldDB" id="A0A919EPN7"/>
<organism evidence="2 3">
    <name type="scientific">Streptomyces filamentosus</name>
    <name type="common">Streptomyces roseosporus</name>
    <dbReference type="NCBI Taxonomy" id="67294"/>
    <lineage>
        <taxon>Bacteria</taxon>
        <taxon>Bacillati</taxon>
        <taxon>Actinomycetota</taxon>
        <taxon>Actinomycetes</taxon>
        <taxon>Kitasatosporales</taxon>
        <taxon>Streptomycetaceae</taxon>
        <taxon>Streptomyces</taxon>
    </lineage>
</organism>
<dbReference type="Proteomes" id="UP000632849">
    <property type="component" value="Unassembled WGS sequence"/>
</dbReference>
<feature type="region of interest" description="Disordered" evidence="1">
    <location>
        <begin position="116"/>
        <end position="151"/>
    </location>
</feature>
<comment type="caution">
    <text evidence="2">The sequence shown here is derived from an EMBL/GenBank/DDBJ whole genome shotgun (WGS) entry which is preliminary data.</text>
</comment>
<evidence type="ECO:0000313" key="3">
    <source>
        <dbReference type="Proteomes" id="UP000632849"/>
    </source>
</evidence>
<gene>
    <name evidence="2" type="ORF">GCM10017667_51870</name>
</gene>
<proteinExistence type="predicted"/>
<accession>A0A919EPN7</accession>
<dbReference type="RefSeq" id="WP_190043123.1">
    <property type="nucleotide sequence ID" value="NZ_BNBE01000002.1"/>
</dbReference>
<dbReference type="EMBL" id="BNBE01000002">
    <property type="protein sequence ID" value="GHG12141.1"/>
    <property type="molecule type" value="Genomic_DNA"/>
</dbReference>
<evidence type="ECO:0000256" key="1">
    <source>
        <dbReference type="SAM" id="MobiDB-lite"/>
    </source>
</evidence>
<reference evidence="2" key="2">
    <citation type="submission" date="2020-09" db="EMBL/GenBank/DDBJ databases">
        <authorList>
            <person name="Sun Q."/>
            <person name="Ohkuma M."/>
        </authorList>
    </citation>
    <scope>NUCLEOTIDE SEQUENCE</scope>
    <source>
        <strain evidence="2">JCM 4122</strain>
    </source>
</reference>
<protein>
    <submittedName>
        <fullName evidence="2">Uncharacterized protein</fullName>
    </submittedName>
</protein>